<dbReference type="AlphaFoldDB" id="A0A6Q2ZKN6"/>
<evidence type="ECO:0000256" key="2">
    <source>
        <dbReference type="ARBA" id="ARBA00009564"/>
    </source>
</evidence>
<dbReference type="GO" id="GO:0010038">
    <property type="term" value="P:response to metal ion"/>
    <property type="evidence" value="ECO:0007669"/>
    <property type="project" value="UniProtKB-ARBA"/>
</dbReference>
<sequence>NSISHIHIIADAVRSESVINYVVVALVFCVVESKESPPKVQVYSRNPGKYGQENTLICHVSGFHPPDIDIKLMKNGNEIPGAKQTDLAFEQGWRFHLTKSVAFTPNDGDDYSCKVRHLSTTKAYTWESNM</sequence>
<dbReference type="GeneTree" id="ENSGT00940000165013"/>
<evidence type="ECO:0000256" key="6">
    <source>
        <dbReference type="ARBA" id="ARBA00022859"/>
    </source>
</evidence>
<dbReference type="SMART" id="SM00407">
    <property type="entry name" value="IGc1"/>
    <property type="match status" value="1"/>
</dbReference>
<dbReference type="InterPro" id="IPR036179">
    <property type="entry name" value="Ig-like_dom_sf"/>
</dbReference>
<accession>A0A6Q2ZKN6</accession>
<dbReference type="Proteomes" id="UP000265140">
    <property type="component" value="Chromosome 14"/>
</dbReference>
<keyword evidence="7" id="KW-0393">Immunoglobulin domain</keyword>
<proteinExistence type="inferred from homology"/>
<evidence type="ECO:0000256" key="7">
    <source>
        <dbReference type="ARBA" id="ARBA00023319"/>
    </source>
</evidence>
<dbReference type="InterPro" id="IPR003006">
    <property type="entry name" value="Ig/MHC_CS"/>
</dbReference>
<reference evidence="10" key="1">
    <citation type="journal article" date="2014" name="PLoS ONE">
        <title>The genome and linkage map of the northern pike (Esox lucius): conserved synteny revealed between the salmonid sister group and the Neoteleostei.</title>
        <authorList>
            <person name="Rondeau E.B."/>
            <person name="Minkley D.R."/>
            <person name="Leong J.S."/>
            <person name="Messmer A.M."/>
            <person name="Jantzen J.R."/>
            <person name="von Schalburg K.R."/>
            <person name="Lemon C."/>
            <person name="Bird N.H."/>
            <person name="Koop B.F."/>
        </authorList>
    </citation>
    <scope>NUCLEOTIDE SEQUENCE</scope>
</reference>
<keyword evidence="6" id="KW-0391">Immunity</keyword>
<organism evidence="9 10">
    <name type="scientific">Esox lucius</name>
    <name type="common">Northern pike</name>
    <dbReference type="NCBI Taxonomy" id="8010"/>
    <lineage>
        <taxon>Eukaryota</taxon>
        <taxon>Metazoa</taxon>
        <taxon>Chordata</taxon>
        <taxon>Craniata</taxon>
        <taxon>Vertebrata</taxon>
        <taxon>Euteleostomi</taxon>
        <taxon>Actinopterygii</taxon>
        <taxon>Neopterygii</taxon>
        <taxon>Teleostei</taxon>
        <taxon>Protacanthopterygii</taxon>
        <taxon>Esociformes</taxon>
        <taxon>Esocidae</taxon>
        <taxon>Esox</taxon>
    </lineage>
</organism>
<protein>
    <recommendedName>
        <fullName evidence="3">Beta-2-microglobulin</fullName>
    </recommendedName>
</protein>
<dbReference type="OMA" id="NTYIWEA"/>
<reference evidence="9" key="3">
    <citation type="submission" date="2025-08" db="UniProtKB">
        <authorList>
            <consortium name="Ensembl"/>
        </authorList>
    </citation>
    <scope>IDENTIFICATION</scope>
</reference>
<keyword evidence="4" id="KW-0490">MHC I</keyword>
<reference evidence="9" key="2">
    <citation type="submission" date="2020-02" db="EMBL/GenBank/DDBJ databases">
        <title>Esox lucius (northern pike) genome, fEsoLuc1, primary haplotype.</title>
        <authorList>
            <person name="Myers G."/>
            <person name="Karagic N."/>
            <person name="Meyer A."/>
            <person name="Pippel M."/>
            <person name="Reichard M."/>
            <person name="Winkler S."/>
            <person name="Tracey A."/>
            <person name="Sims Y."/>
            <person name="Howe K."/>
            <person name="Rhie A."/>
            <person name="Formenti G."/>
            <person name="Durbin R."/>
            <person name="Fedrigo O."/>
            <person name="Jarvis E.D."/>
        </authorList>
    </citation>
    <scope>NUCLEOTIDE SEQUENCE [LARGE SCALE GENOMIC DNA]</scope>
</reference>
<dbReference type="SUPFAM" id="SSF48726">
    <property type="entry name" value="Immunoglobulin"/>
    <property type="match status" value="1"/>
</dbReference>
<dbReference type="PROSITE" id="PS00290">
    <property type="entry name" value="IG_MHC"/>
    <property type="match status" value="1"/>
</dbReference>
<name>A0A6Q2ZKN6_ESOLU</name>
<reference evidence="9" key="4">
    <citation type="submission" date="2025-09" db="UniProtKB">
        <authorList>
            <consortium name="Ensembl"/>
        </authorList>
    </citation>
    <scope>IDENTIFICATION</scope>
</reference>
<dbReference type="GO" id="GO:0042612">
    <property type="term" value="C:MHC class I protein complex"/>
    <property type="evidence" value="ECO:0007669"/>
    <property type="project" value="UniProtKB-KW"/>
</dbReference>
<dbReference type="Bgee" id="ENSELUG00000033258">
    <property type="expression patterns" value="Expressed in spleen and 12 other cell types or tissues"/>
</dbReference>
<evidence type="ECO:0000256" key="1">
    <source>
        <dbReference type="ARBA" id="ARBA00004613"/>
    </source>
</evidence>
<dbReference type="Pfam" id="PF07654">
    <property type="entry name" value="C1-set"/>
    <property type="match status" value="1"/>
</dbReference>
<dbReference type="FunFam" id="2.60.40.10:FF:001005">
    <property type="entry name" value="Beta-2-microglobulin"/>
    <property type="match status" value="1"/>
</dbReference>
<keyword evidence="10" id="KW-1185">Reference proteome</keyword>
<dbReference type="Ensembl" id="ENSELUT00000066396.2">
    <property type="protein sequence ID" value="ENSELUP00000078075.2"/>
    <property type="gene ID" value="ENSELUG00000024345.3"/>
</dbReference>
<evidence type="ECO:0000256" key="4">
    <source>
        <dbReference type="ARBA" id="ARBA00022451"/>
    </source>
</evidence>
<feature type="domain" description="Ig-like" evidence="8">
    <location>
        <begin position="38"/>
        <end position="125"/>
    </location>
</feature>
<dbReference type="InterPro" id="IPR003597">
    <property type="entry name" value="Ig_C1-set"/>
</dbReference>
<dbReference type="PROSITE" id="PS50835">
    <property type="entry name" value="IG_LIKE"/>
    <property type="match status" value="1"/>
</dbReference>
<dbReference type="InterPro" id="IPR007110">
    <property type="entry name" value="Ig-like_dom"/>
</dbReference>
<dbReference type="InterPro" id="IPR013783">
    <property type="entry name" value="Ig-like_fold"/>
</dbReference>
<keyword evidence="5" id="KW-0964">Secreted</keyword>
<dbReference type="PANTHER" id="PTHR19944">
    <property type="entry name" value="MHC CLASS II-RELATED"/>
    <property type="match status" value="1"/>
</dbReference>
<evidence type="ECO:0000313" key="9">
    <source>
        <dbReference type="Ensembl" id="ENSELUP00000078075.2"/>
    </source>
</evidence>
<evidence type="ECO:0000313" key="10">
    <source>
        <dbReference type="Proteomes" id="UP000265140"/>
    </source>
</evidence>
<evidence type="ECO:0000256" key="3">
    <source>
        <dbReference type="ARBA" id="ARBA00018767"/>
    </source>
</evidence>
<dbReference type="GO" id="GO:0002474">
    <property type="term" value="P:antigen processing and presentation of peptide antigen via MHC class I"/>
    <property type="evidence" value="ECO:0007669"/>
    <property type="project" value="UniProtKB-KW"/>
</dbReference>
<dbReference type="InterPro" id="IPR050160">
    <property type="entry name" value="MHC/Immunoglobulin"/>
</dbReference>
<comment type="similarity">
    <text evidence="2">Belongs to the beta-2-microglobulin family.</text>
</comment>
<evidence type="ECO:0000259" key="8">
    <source>
        <dbReference type="PROSITE" id="PS50835"/>
    </source>
</evidence>
<evidence type="ECO:0000256" key="5">
    <source>
        <dbReference type="ARBA" id="ARBA00022525"/>
    </source>
</evidence>
<dbReference type="PANTHER" id="PTHR19944:SF62">
    <property type="entry name" value="BETA-2-MICROGLOBULIN"/>
    <property type="match status" value="1"/>
</dbReference>
<dbReference type="Gene3D" id="2.60.40.10">
    <property type="entry name" value="Immunoglobulins"/>
    <property type="match status" value="1"/>
</dbReference>
<comment type="subcellular location">
    <subcellularLocation>
        <location evidence="1">Secreted</location>
    </subcellularLocation>
</comment>
<dbReference type="GO" id="GO:0005576">
    <property type="term" value="C:extracellular region"/>
    <property type="evidence" value="ECO:0007669"/>
    <property type="project" value="UniProtKB-SubCell"/>
</dbReference>